<evidence type="ECO:0000259" key="3">
    <source>
        <dbReference type="PROSITE" id="PS50887"/>
    </source>
</evidence>
<name>A0ABS6XHW2_9SPHN</name>
<dbReference type="InterPro" id="IPR000160">
    <property type="entry name" value="GGDEF_dom"/>
</dbReference>
<dbReference type="EMBL" id="JAHWZX010000002">
    <property type="protein sequence ID" value="MBW4329797.1"/>
    <property type="molecule type" value="Genomic_DNA"/>
</dbReference>
<keyword evidence="2" id="KW-1133">Transmembrane helix</keyword>
<feature type="transmembrane region" description="Helical" evidence="2">
    <location>
        <begin position="231"/>
        <end position="248"/>
    </location>
</feature>
<feature type="transmembrane region" description="Helical" evidence="2">
    <location>
        <begin position="105"/>
        <end position="123"/>
    </location>
</feature>
<dbReference type="NCBIfam" id="TIGR00254">
    <property type="entry name" value="GGDEF"/>
    <property type="match status" value="1"/>
</dbReference>
<evidence type="ECO:0000313" key="4">
    <source>
        <dbReference type="EMBL" id="MBW4329797.1"/>
    </source>
</evidence>
<sequence length="488" mass="53805">MSQPLVGIDHVERRSRVRIASVWQRGITLHALYRDGTIRSWALDDAATSRHIQMGAMIEWELPREYGAPERLLWQIDDSANVRGILVSPRLARPRQSSAANLQMGAIYAAFGGLCAALLAYNLAMWAALRHRFQLAYCAMVVALGAYTCTSSGALAWWLPDIANTDRIRLNYLFIACAAAAALFFARSFFETELAGSRIPRAANRMTGLLALATAAFVLLAPWRIALLDTLVSLSFAAILPLIIPIVWRARQRRSPHLWLFATAWAVPLLFACLRIASGLGIIRPDFWIDNSTILAMSFEAVMSTVAIAYRIRLLTKERDEARAQELAARLLADTDPLTGLLNRRAFLVRAMAVKGELTLFLADLDHFKQVNETIGHDGGDEVLRVFARTLRTTVPADALVARIGGEEFAIAQPSGEALNPDELLAWIRAARMPFDLSITASIGSCTGPLTSEGDWKRLYHNADRALFAAKSAGRDRARRSERIAAAA</sequence>
<dbReference type="Pfam" id="PF07695">
    <property type="entry name" value="7TMR-DISM_7TM"/>
    <property type="match status" value="1"/>
</dbReference>
<protein>
    <recommendedName>
        <fullName evidence="1">diguanylate cyclase</fullName>
        <ecNumber evidence="1">2.7.7.65</ecNumber>
    </recommendedName>
</protein>
<feature type="transmembrane region" description="Helical" evidence="2">
    <location>
        <begin position="260"/>
        <end position="282"/>
    </location>
</feature>
<feature type="transmembrane region" description="Helical" evidence="2">
    <location>
        <begin position="170"/>
        <end position="190"/>
    </location>
</feature>
<organism evidence="4 5">
    <name type="scientific">Stakelama flava</name>
    <dbReference type="NCBI Taxonomy" id="2860338"/>
    <lineage>
        <taxon>Bacteria</taxon>
        <taxon>Pseudomonadati</taxon>
        <taxon>Pseudomonadota</taxon>
        <taxon>Alphaproteobacteria</taxon>
        <taxon>Sphingomonadales</taxon>
        <taxon>Sphingomonadaceae</taxon>
        <taxon>Stakelama</taxon>
    </lineage>
</organism>
<dbReference type="EC" id="2.7.7.65" evidence="1"/>
<dbReference type="PANTHER" id="PTHR45138">
    <property type="entry name" value="REGULATORY COMPONENTS OF SENSORY TRANSDUCTION SYSTEM"/>
    <property type="match status" value="1"/>
</dbReference>
<keyword evidence="2" id="KW-0472">Membrane</keyword>
<feature type="transmembrane region" description="Helical" evidence="2">
    <location>
        <begin position="294"/>
        <end position="312"/>
    </location>
</feature>
<reference evidence="4 5" key="1">
    <citation type="submission" date="2021-07" db="EMBL/GenBank/DDBJ databases">
        <title>Stakelama flava sp. nov., a novel endophytic bacterium isolated from branch of Kandelia candel.</title>
        <authorList>
            <person name="Tuo L."/>
        </authorList>
    </citation>
    <scope>NUCLEOTIDE SEQUENCE [LARGE SCALE GENOMIC DNA]</scope>
    <source>
        <strain evidence="4 5">CBK3Z-3</strain>
    </source>
</reference>
<dbReference type="InterPro" id="IPR050469">
    <property type="entry name" value="Diguanylate_Cyclase"/>
</dbReference>
<feature type="domain" description="GGDEF" evidence="3">
    <location>
        <begin position="356"/>
        <end position="483"/>
    </location>
</feature>
<keyword evidence="5" id="KW-1185">Reference proteome</keyword>
<gene>
    <name evidence="4" type="ORF">KY084_02770</name>
</gene>
<dbReference type="SMART" id="SM00267">
    <property type="entry name" value="GGDEF"/>
    <property type="match status" value="1"/>
</dbReference>
<dbReference type="PANTHER" id="PTHR45138:SF9">
    <property type="entry name" value="DIGUANYLATE CYCLASE DGCM-RELATED"/>
    <property type="match status" value="1"/>
</dbReference>
<dbReference type="Proteomes" id="UP001197214">
    <property type="component" value="Unassembled WGS sequence"/>
</dbReference>
<dbReference type="CDD" id="cd01949">
    <property type="entry name" value="GGDEF"/>
    <property type="match status" value="1"/>
</dbReference>
<evidence type="ECO:0000256" key="1">
    <source>
        <dbReference type="ARBA" id="ARBA00012528"/>
    </source>
</evidence>
<feature type="transmembrane region" description="Helical" evidence="2">
    <location>
        <begin position="202"/>
        <end position="225"/>
    </location>
</feature>
<dbReference type="Pfam" id="PF00990">
    <property type="entry name" value="GGDEF"/>
    <property type="match status" value="1"/>
</dbReference>
<feature type="transmembrane region" description="Helical" evidence="2">
    <location>
        <begin position="135"/>
        <end position="158"/>
    </location>
</feature>
<comment type="caution">
    <text evidence="4">The sequence shown here is derived from an EMBL/GenBank/DDBJ whole genome shotgun (WGS) entry which is preliminary data.</text>
</comment>
<accession>A0ABS6XHW2</accession>
<dbReference type="InterPro" id="IPR011623">
    <property type="entry name" value="7TMR_DISM_rcpt_extracell_dom1"/>
</dbReference>
<dbReference type="PROSITE" id="PS50887">
    <property type="entry name" value="GGDEF"/>
    <property type="match status" value="1"/>
</dbReference>
<evidence type="ECO:0000313" key="5">
    <source>
        <dbReference type="Proteomes" id="UP001197214"/>
    </source>
</evidence>
<proteinExistence type="predicted"/>
<evidence type="ECO:0000256" key="2">
    <source>
        <dbReference type="SAM" id="Phobius"/>
    </source>
</evidence>
<keyword evidence="2" id="KW-0812">Transmembrane</keyword>